<evidence type="ECO:0000313" key="1">
    <source>
        <dbReference type="EMBL" id="GAG76624.1"/>
    </source>
</evidence>
<sequence length="258" mass="28240">TTDPIITVSPTDLTVDYGYTGISISWTAMDAHPHTYTIELQGSGIVAGPTIWSSSVSCIYNVPNGLSVGEYIFIVNFTDDEGNFITDSVTMTVEDPTNPIISEAPIDFNVEYGYTGVSLSWTTTDPTPNTYTIELQGFGVVAGPTTWASGVAIIYNVPEGFAVGDYIYIVNFTDDEGNFVIDSVTMTVEDTIDPMLTNTPSDFTVDYGYTGISISWTSTDPHPHTYTIELLDVYSGVEDIPFEERAPEYKKILLTEFL</sequence>
<feature type="non-terminal residue" evidence="1">
    <location>
        <position position="1"/>
    </location>
</feature>
<reference evidence="1" key="1">
    <citation type="journal article" date="2014" name="Front. Microbiol.">
        <title>High frequency of phylogenetically diverse reductive dehalogenase-homologous genes in deep subseafloor sedimentary metagenomes.</title>
        <authorList>
            <person name="Kawai M."/>
            <person name="Futagami T."/>
            <person name="Toyoda A."/>
            <person name="Takaki Y."/>
            <person name="Nishi S."/>
            <person name="Hori S."/>
            <person name="Arai W."/>
            <person name="Tsubouchi T."/>
            <person name="Morono Y."/>
            <person name="Uchiyama I."/>
            <person name="Ito T."/>
            <person name="Fujiyama A."/>
            <person name="Inagaki F."/>
            <person name="Takami H."/>
        </authorList>
    </citation>
    <scope>NUCLEOTIDE SEQUENCE</scope>
    <source>
        <strain evidence="1">Expedition CK06-06</strain>
    </source>
</reference>
<dbReference type="EMBL" id="BART01016014">
    <property type="protein sequence ID" value="GAG76624.1"/>
    <property type="molecule type" value="Genomic_DNA"/>
</dbReference>
<dbReference type="AlphaFoldDB" id="X1A4A5"/>
<proteinExistence type="predicted"/>
<dbReference type="PANTHER" id="PTHR24273">
    <property type="entry name" value="FI04643P-RELATED"/>
    <property type="match status" value="1"/>
</dbReference>
<organism evidence="1">
    <name type="scientific">marine sediment metagenome</name>
    <dbReference type="NCBI Taxonomy" id="412755"/>
    <lineage>
        <taxon>unclassified sequences</taxon>
        <taxon>metagenomes</taxon>
        <taxon>ecological metagenomes</taxon>
    </lineage>
</organism>
<accession>X1A4A5</accession>
<protein>
    <recommendedName>
        <fullName evidence="2">Fibronectin type-III domain-containing protein</fullName>
    </recommendedName>
</protein>
<gene>
    <name evidence="1" type="ORF">S01H4_30938</name>
</gene>
<evidence type="ECO:0008006" key="2">
    <source>
        <dbReference type="Google" id="ProtNLM"/>
    </source>
</evidence>
<dbReference type="PANTHER" id="PTHR24273:SF32">
    <property type="entry name" value="HYALIN"/>
    <property type="match status" value="1"/>
</dbReference>
<comment type="caution">
    <text evidence="1">The sequence shown here is derived from an EMBL/GenBank/DDBJ whole genome shotgun (WGS) entry which is preliminary data.</text>
</comment>
<name>X1A4A5_9ZZZZ</name>